<evidence type="ECO:0000313" key="3">
    <source>
        <dbReference type="EMBL" id="RMJ06129.1"/>
    </source>
</evidence>
<dbReference type="PANTHER" id="PTHR12526:SF630">
    <property type="entry name" value="GLYCOSYLTRANSFERASE"/>
    <property type="match status" value="1"/>
</dbReference>
<dbReference type="Proteomes" id="UP000265903">
    <property type="component" value="Unassembled WGS sequence"/>
</dbReference>
<dbReference type="CDD" id="cd03811">
    <property type="entry name" value="GT4_GT28_WabH-like"/>
    <property type="match status" value="1"/>
</dbReference>
<dbReference type="GO" id="GO:1901135">
    <property type="term" value="P:carbohydrate derivative metabolic process"/>
    <property type="evidence" value="ECO:0007669"/>
    <property type="project" value="UniProtKB-ARBA"/>
</dbReference>
<reference evidence="3 4" key="1">
    <citation type="submission" date="2018-08" db="EMBL/GenBank/DDBJ databases">
        <title>Whole Genome Sequence of the Moderate Halophilic Marine Bacterium Marinobacter litoralis Sw-45.</title>
        <authorList>
            <person name="Musa H."/>
        </authorList>
    </citation>
    <scope>NUCLEOTIDE SEQUENCE [LARGE SCALE GENOMIC DNA]</scope>
    <source>
        <strain evidence="3 4">Sw-45</strain>
    </source>
</reference>
<dbReference type="InterPro" id="IPR028098">
    <property type="entry name" value="Glyco_trans_4-like_N"/>
</dbReference>
<dbReference type="Pfam" id="PF13439">
    <property type="entry name" value="Glyco_transf_4"/>
    <property type="match status" value="1"/>
</dbReference>
<evidence type="ECO:0000259" key="1">
    <source>
        <dbReference type="Pfam" id="PF00534"/>
    </source>
</evidence>
<dbReference type="OrthoDB" id="9768937at2"/>
<dbReference type="EC" id="2.4.1.-" evidence="3"/>
<organism evidence="3 4">
    <name type="scientific">Marinobacter litoralis</name>
    <dbReference type="NCBI Taxonomy" id="187981"/>
    <lineage>
        <taxon>Bacteria</taxon>
        <taxon>Pseudomonadati</taxon>
        <taxon>Pseudomonadota</taxon>
        <taxon>Gammaproteobacteria</taxon>
        <taxon>Pseudomonadales</taxon>
        <taxon>Marinobacteraceae</taxon>
        <taxon>Marinobacter</taxon>
    </lineage>
</organism>
<evidence type="ECO:0000313" key="4">
    <source>
        <dbReference type="Proteomes" id="UP000265903"/>
    </source>
</evidence>
<dbReference type="GO" id="GO:0016757">
    <property type="term" value="F:glycosyltransferase activity"/>
    <property type="evidence" value="ECO:0007669"/>
    <property type="project" value="UniProtKB-KW"/>
</dbReference>
<dbReference type="Pfam" id="PF00534">
    <property type="entry name" value="Glycos_transf_1"/>
    <property type="match status" value="1"/>
</dbReference>
<dbReference type="RefSeq" id="WP_114333594.1">
    <property type="nucleotide sequence ID" value="NZ_QMDL01000001.1"/>
</dbReference>
<evidence type="ECO:0000259" key="2">
    <source>
        <dbReference type="Pfam" id="PF13439"/>
    </source>
</evidence>
<dbReference type="PANTHER" id="PTHR12526">
    <property type="entry name" value="GLYCOSYLTRANSFERASE"/>
    <property type="match status" value="1"/>
</dbReference>
<keyword evidence="3" id="KW-0328">Glycosyltransferase</keyword>
<dbReference type="AlphaFoldDB" id="A0A3M2RLQ3"/>
<name>A0A3M2RLQ3_9GAMM</name>
<dbReference type="InterPro" id="IPR001296">
    <property type="entry name" value="Glyco_trans_1"/>
</dbReference>
<dbReference type="SUPFAM" id="SSF53756">
    <property type="entry name" value="UDP-Glycosyltransferase/glycogen phosphorylase"/>
    <property type="match status" value="1"/>
</dbReference>
<protein>
    <submittedName>
        <fullName evidence="3">Alpha-monoglucosyldiacylglycerol synthase</fullName>
        <ecNumber evidence="3">2.4.1.-</ecNumber>
    </submittedName>
</protein>
<sequence>MMRVFHVTASGGLFGAEKALIDLAATQARIGLDVTIVSLNTGDGSDTVEKEFSRNNLKYLSIPFEEKVSRRQVSGLKALFEKGRPDIIHAHNYKANIYSVLCKPKGNTCRLVSTAHGYLLPPIFSALRIYYFLDRKFLRKYDHIVCVSDRTKQSLKTSLKGSVPISVIRNGISSFSDAGELNIENSDVRFEENRFNLICVGRLSPEKNFSEAIKIFSHILEAAPNSLLWVVGNGPELGALRQLSDRLGLGEKVTFLGYRTDAEVLIRCADMLMISSKSEGLPITLLEAMKNSTIVAYRDVGDIDYVLNGGEFGCRLDGPPEKCAKDIVDLLQNDEKRKLMVHGAGRRLIAKFSAENMEKLYREVYQMVMQ</sequence>
<comment type="caution">
    <text evidence="3">The sequence shown here is derived from an EMBL/GenBank/DDBJ whole genome shotgun (WGS) entry which is preliminary data.</text>
</comment>
<dbReference type="EMBL" id="QMDL01000001">
    <property type="protein sequence ID" value="RMJ06129.1"/>
    <property type="molecule type" value="Genomic_DNA"/>
</dbReference>
<dbReference type="Gene3D" id="3.40.50.2000">
    <property type="entry name" value="Glycogen Phosphorylase B"/>
    <property type="match status" value="2"/>
</dbReference>
<accession>A0A3M2RLQ3</accession>
<keyword evidence="3" id="KW-0808">Transferase</keyword>
<feature type="domain" description="Glycosyltransferase subfamily 4-like N-terminal" evidence="2">
    <location>
        <begin position="15"/>
        <end position="172"/>
    </location>
</feature>
<gene>
    <name evidence="3" type="primary">mgs</name>
    <name evidence="3" type="ORF">DOQ08_00814</name>
</gene>
<feature type="domain" description="Glycosyl transferase family 1" evidence="1">
    <location>
        <begin position="189"/>
        <end position="341"/>
    </location>
</feature>
<keyword evidence="4" id="KW-1185">Reference proteome</keyword>
<proteinExistence type="predicted"/>